<feature type="region of interest" description="Disordered" evidence="1">
    <location>
        <begin position="106"/>
        <end position="129"/>
    </location>
</feature>
<evidence type="ECO:0000256" key="1">
    <source>
        <dbReference type="SAM" id="MobiDB-lite"/>
    </source>
</evidence>
<protein>
    <submittedName>
        <fullName evidence="2">Uncharacterized protein</fullName>
    </submittedName>
</protein>
<evidence type="ECO:0000313" key="3">
    <source>
        <dbReference type="Proteomes" id="UP001139035"/>
    </source>
</evidence>
<comment type="caution">
    <text evidence="2">The sequence shown here is derived from an EMBL/GenBank/DDBJ whole genome shotgun (WGS) entry which is preliminary data.</text>
</comment>
<gene>
    <name evidence="2" type="ORF">LZD57_03340</name>
</gene>
<organism evidence="2 3">
    <name type="scientific">Jiella avicenniae</name>
    <dbReference type="NCBI Taxonomy" id="2907202"/>
    <lineage>
        <taxon>Bacteria</taxon>
        <taxon>Pseudomonadati</taxon>
        <taxon>Pseudomonadota</taxon>
        <taxon>Alphaproteobacteria</taxon>
        <taxon>Hyphomicrobiales</taxon>
        <taxon>Aurantimonadaceae</taxon>
        <taxon>Jiella</taxon>
    </lineage>
</organism>
<keyword evidence="3" id="KW-1185">Reference proteome</keyword>
<dbReference type="RefSeq" id="WP_233717705.1">
    <property type="nucleotide sequence ID" value="NZ_JAJUWU010000003.1"/>
</dbReference>
<evidence type="ECO:0000313" key="2">
    <source>
        <dbReference type="EMBL" id="MCE7027015.1"/>
    </source>
</evidence>
<dbReference type="AlphaFoldDB" id="A0A9X1NWG7"/>
<feature type="region of interest" description="Disordered" evidence="1">
    <location>
        <begin position="233"/>
        <end position="284"/>
    </location>
</feature>
<feature type="compositionally biased region" description="Basic residues" evidence="1">
    <location>
        <begin position="69"/>
        <end position="78"/>
    </location>
</feature>
<name>A0A9X1NWG7_9HYPH</name>
<dbReference type="Proteomes" id="UP001139035">
    <property type="component" value="Unassembled WGS sequence"/>
</dbReference>
<proteinExistence type="predicted"/>
<accession>A0A9X1NWG7</accession>
<reference evidence="2" key="1">
    <citation type="submission" date="2022-01" db="EMBL/GenBank/DDBJ databases">
        <title>Jiella avicenniae sp. nov., a novel endophytic bacterium isolated from bark of Avicennia marina.</title>
        <authorList>
            <person name="Tuo L."/>
        </authorList>
    </citation>
    <scope>NUCLEOTIDE SEQUENCE</scope>
    <source>
        <strain evidence="2">CBK1P-4</strain>
    </source>
</reference>
<sequence length="284" mass="29646">MAISLATSPHVPRPVVDLLLVQPAEFSAPFLFSSPCLTKEDAGMIGATQDTVPGATPGRQCPDSALRAKSARSHGRSRQQKDDAAQPPLQSAAAVRDALRALVRTKPRRPLAAASPTPKTPPVDASQPSGLAATAAALLREARAGNADRALGSIAASLKLQADTIEKLATDGDGRLLAAALKLLGLTVADAMTVLMMVHRTAGRDVAAFAQLRRHYEDLSVESCVAALGVSDHPASAPGRTTPQALHQSLHAPESQRRPAAPGQQTVFGRRRKMPSATVARSGR</sequence>
<feature type="region of interest" description="Disordered" evidence="1">
    <location>
        <begin position="47"/>
        <end position="91"/>
    </location>
</feature>
<dbReference type="EMBL" id="JAJUWU010000003">
    <property type="protein sequence ID" value="MCE7027015.1"/>
    <property type="molecule type" value="Genomic_DNA"/>
</dbReference>